<dbReference type="GO" id="GO:0016740">
    <property type="term" value="F:transferase activity"/>
    <property type="evidence" value="ECO:0007669"/>
    <property type="project" value="UniProtKB-KW"/>
</dbReference>
<evidence type="ECO:0000256" key="1">
    <source>
        <dbReference type="ARBA" id="ARBA00004752"/>
    </source>
</evidence>
<dbReference type="PANTHER" id="PTHR33734">
    <property type="entry name" value="LYSM DOMAIN-CONTAINING GPI-ANCHORED PROTEIN 2"/>
    <property type="match status" value="1"/>
</dbReference>
<keyword evidence="6 7" id="KW-0961">Cell wall biogenesis/degradation</keyword>
<dbReference type="CDD" id="cd16913">
    <property type="entry name" value="YkuD_like"/>
    <property type="match status" value="1"/>
</dbReference>
<proteinExistence type="inferred from homology"/>
<dbReference type="OrthoDB" id="9787225at2"/>
<accession>A0A2S8FKA6</accession>
<dbReference type="CDD" id="cd00118">
    <property type="entry name" value="LysM"/>
    <property type="match status" value="1"/>
</dbReference>
<evidence type="ECO:0000256" key="9">
    <source>
        <dbReference type="SAM" id="Phobius"/>
    </source>
</evidence>
<keyword evidence="3" id="KW-0808">Transferase</keyword>
<feature type="domain" description="L,D-TPase catalytic" evidence="11">
    <location>
        <begin position="308"/>
        <end position="421"/>
    </location>
</feature>
<comment type="caution">
    <text evidence="12">The sequence shown here is derived from an EMBL/GenBank/DDBJ whole genome shotgun (WGS) entry which is preliminary data.</text>
</comment>
<keyword evidence="9" id="KW-0472">Membrane</keyword>
<dbReference type="PROSITE" id="PS52029">
    <property type="entry name" value="LD_TPASE"/>
    <property type="match status" value="1"/>
</dbReference>
<dbReference type="Proteomes" id="UP000238322">
    <property type="component" value="Unassembled WGS sequence"/>
</dbReference>
<protein>
    <submittedName>
        <fullName evidence="12">Uncharacterized protein</fullName>
    </submittedName>
</protein>
<evidence type="ECO:0000256" key="7">
    <source>
        <dbReference type="PROSITE-ProRule" id="PRU01373"/>
    </source>
</evidence>
<evidence type="ECO:0000313" key="13">
    <source>
        <dbReference type="Proteomes" id="UP000238322"/>
    </source>
</evidence>
<dbReference type="GO" id="GO:0008932">
    <property type="term" value="F:lytic endotransglycosylase activity"/>
    <property type="evidence" value="ECO:0007669"/>
    <property type="project" value="TreeGrafter"/>
</dbReference>
<dbReference type="SMART" id="SM00257">
    <property type="entry name" value="LysM"/>
    <property type="match status" value="1"/>
</dbReference>
<dbReference type="GO" id="GO:0004180">
    <property type="term" value="F:carboxypeptidase activity"/>
    <property type="evidence" value="ECO:0007669"/>
    <property type="project" value="UniProtKB-ARBA"/>
</dbReference>
<dbReference type="InterPro" id="IPR005490">
    <property type="entry name" value="LD_TPept_cat_dom"/>
</dbReference>
<keyword evidence="9" id="KW-1133">Transmembrane helix</keyword>
<dbReference type="Gene3D" id="3.10.350.10">
    <property type="entry name" value="LysM domain"/>
    <property type="match status" value="1"/>
</dbReference>
<evidence type="ECO:0000256" key="4">
    <source>
        <dbReference type="ARBA" id="ARBA00022960"/>
    </source>
</evidence>
<reference evidence="12 13" key="1">
    <citation type="submission" date="2018-02" db="EMBL/GenBank/DDBJ databases">
        <title>Comparative genomes isolates from brazilian mangrove.</title>
        <authorList>
            <person name="Araujo J.E."/>
            <person name="Taketani R.G."/>
            <person name="Silva M.C.P."/>
            <person name="Loureco M.V."/>
            <person name="Andreote F.D."/>
        </authorList>
    </citation>
    <scope>NUCLEOTIDE SEQUENCE [LARGE SCALE GENOMIC DNA]</scope>
    <source>
        <strain evidence="12 13">Hex-1 MGV</strain>
    </source>
</reference>
<feature type="compositionally biased region" description="Low complexity" evidence="8">
    <location>
        <begin position="102"/>
        <end position="111"/>
    </location>
</feature>
<dbReference type="SUPFAM" id="SSF54106">
    <property type="entry name" value="LysM domain"/>
    <property type="match status" value="1"/>
</dbReference>
<dbReference type="InterPro" id="IPR038063">
    <property type="entry name" value="Transpep_catalytic_dom"/>
</dbReference>
<dbReference type="Gene3D" id="2.40.440.10">
    <property type="entry name" value="L,D-transpeptidase catalytic domain-like"/>
    <property type="match status" value="1"/>
</dbReference>
<dbReference type="PANTHER" id="PTHR33734:SF22">
    <property type="entry name" value="MEMBRANE-BOUND LYTIC MUREIN TRANSGLYCOSYLASE D"/>
    <property type="match status" value="1"/>
</dbReference>
<evidence type="ECO:0000256" key="6">
    <source>
        <dbReference type="ARBA" id="ARBA00023316"/>
    </source>
</evidence>
<name>A0A2S8FKA6_9BACT</name>
<evidence type="ECO:0000256" key="2">
    <source>
        <dbReference type="ARBA" id="ARBA00005992"/>
    </source>
</evidence>
<dbReference type="InterPro" id="IPR036779">
    <property type="entry name" value="LysM_dom_sf"/>
</dbReference>
<dbReference type="RefSeq" id="WP_105331607.1">
    <property type="nucleotide sequence ID" value="NZ_PUHY01000012.1"/>
</dbReference>
<dbReference type="InterPro" id="IPR018392">
    <property type="entry name" value="LysM"/>
</dbReference>
<dbReference type="GO" id="GO:0071555">
    <property type="term" value="P:cell wall organization"/>
    <property type="evidence" value="ECO:0007669"/>
    <property type="project" value="UniProtKB-UniRule"/>
</dbReference>
<feature type="domain" description="LysM" evidence="10">
    <location>
        <begin position="259"/>
        <end position="303"/>
    </location>
</feature>
<comment type="caution">
    <text evidence="7">Lacks conserved residue(s) required for the propagation of feature annotation.</text>
</comment>
<evidence type="ECO:0000313" key="12">
    <source>
        <dbReference type="EMBL" id="PQO32596.1"/>
    </source>
</evidence>
<gene>
    <name evidence="12" type="ORF">C5Y83_20515</name>
</gene>
<dbReference type="UniPathway" id="UPA00219"/>
<dbReference type="GO" id="GO:0009252">
    <property type="term" value="P:peptidoglycan biosynthetic process"/>
    <property type="evidence" value="ECO:0007669"/>
    <property type="project" value="UniProtKB-UniPathway"/>
</dbReference>
<feature type="compositionally biased region" description="Polar residues" evidence="8">
    <location>
        <begin position="155"/>
        <end position="181"/>
    </location>
</feature>
<dbReference type="AlphaFoldDB" id="A0A2S8FKA6"/>
<dbReference type="GO" id="GO:0008360">
    <property type="term" value="P:regulation of cell shape"/>
    <property type="evidence" value="ECO:0007669"/>
    <property type="project" value="UniProtKB-UniRule"/>
</dbReference>
<evidence type="ECO:0000259" key="10">
    <source>
        <dbReference type="PROSITE" id="PS51782"/>
    </source>
</evidence>
<keyword evidence="5 7" id="KW-0573">Peptidoglycan synthesis</keyword>
<sequence length="422" mass="44538">METIKTACMVIVLMAIGYGVYTVLNQPEEVPPEVANAAGDMDLSLPDFSRMGMPGGSSAPDAMNSMGTASSSPPPFNSDPASPQGFASGRLTAPQLGESNDSAPSFASSPTTPIPDDKASDNPATPYVPQFAGANDLPPLGGSTLENPAEMAPPTESQIPSSPDESRNQLASVYSSGSDMNSMPAGNHAMGGPSPGDFQTDWDEAEVYLAQRDLVEACRRLTPWRNRPELTPVQKDELNVLLNKLGGTIAYSMEHLLEEPYTVGSGETLETIAQQYDVPALLLQRINGIDSPNSLTPGQKLKVVQGPFTAKIDMTHNELALEVDGCYAGRFPITIENGAIIPEGEHEVLRKEANPQFFDQASQSVLSSSDPANPYGGHAIHLDGGIVVHGTGGPGGSISVSKPDSEYLYEILSVGSKVVVQR</sequence>
<feature type="region of interest" description="Disordered" evidence="8">
    <location>
        <begin position="46"/>
        <end position="194"/>
    </location>
</feature>
<comment type="pathway">
    <text evidence="1 7">Cell wall biogenesis; peptidoglycan biosynthesis.</text>
</comment>
<evidence type="ECO:0000256" key="3">
    <source>
        <dbReference type="ARBA" id="ARBA00022679"/>
    </source>
</evidence>
<comment type="similarity">
    <text evidence="2">Belongs to the YkuD family.</text>
</comment>
<keyword evidence="9" id="KW-0812">Transmembrane</keyword>
<organism evidence="12 13">
    <name type="scientific">Blastopirellula marina</name>
    <dbReference type="NCBI Taxonomy" id="124"/>
    <lineage>
        <taxon>Bacteria</taxon>
        <taxon>Pseudomonadati</taxon>
        <taxon>Planctomycetota</taxon>
        <taxon>Planctomycetia</taxon>
        <taxon>Pirellulales</taxon>
        <taxon>Pirellulaceae</taxon>
        <taxon>Blastopirellula</taxon>
    </lineage>
</organism>
<dbReference type="EMBL" id="PUHY01000012">
    <property type="protein sequence ID" value="PQO32596.1"/>
    <property type="molecule type" value="Genomic_DNA"/>
</dbReference>
<evidence type="ECO:0000256" key="5">
    <source>
        <dbReference type="ARBA" id="ARBA00022984"/>
    </source>
</evidence>
<dbReference type="SUPFAM" id="SSF141523">
    <property type="entry name" value="L,D-transpeptidase catalytic domain-like"/>
    <property type="match status" value="1"/>
</dbReference>
<feature type="transmembrane region" description="Helical" evidence="9">
    <location>
        <begin position="7"/>
        <end position="24"/>
    </location>
</feature>
<keyword evidence="4 7" id="KW-0133">Cell shape</keyword>
<evidence type="ECO:0000259" key="11">
    <source>
        <dbReference type="PROSITE" id="PS52029"/>
    </source>
</evidence>
<dbReference type="Pfam" id="PF01476">
    <property type="entry name" value="LysM"/>
    <property type="match status" value="1"/>
</dbReference>
<evidence type="ECO:0000256" key="8">
    <source>
        <dbReference type="SAM" id="MobiDB-lite"/>
    </source>
</evidence>
<dbReference type="PROSITE" id="PS51782">
    <property type="entry name" value="LYSM"/>
    <property type="match status" value="1"/>
</dbReference>